<accession>A0A8T0SH93</accession>
<gene>
    <name evidence="2" type="ORF">PVAP13_5KG304907</name>
</gene>
<evidence type="ECO:0000313" key="3">
    <source>
        <dbReference type="Proteomes" id="UP000823388"/>
    </source>
</evidence>
<keyword evidence="3" id="KW-1185">Reference proteome</keyword>
<evidence type="ECO:0000256" key="1">
    <source>
        <dbReference type="SAM" id="MobiDB-lite"/>
    </source>
</evidence>
<dbReference type="AlphaFoldDB" id="A0A8T0SH93"/>
<feature type="compositionally biased region" description="Low complexity" evidence="1">
    <location>
        <begin position="64"/>
        <end position="74"/>
    </location>
</feature>
<name>A0A8T0SH93_PANVG</name>
<sequence length="190" mass="20350">MTTSGTTSSARASFRPICRASAPGRRRLASARTRLCPGPPPPRAAAAKPLPGPAFALDRRRASPRATATPTLLRRPPPRPASSPRRGSPPATPLEPPCRPSSHATHNTTTRSTPSPRAARCHYAQHAHPYAPTRTTRRGMPGAPPRLVVLYNTVNRAAALRHLDEAKPPLMAAELGHRRPPSPPSLPAYK</sequence>
<evidence type="ECO:0000313" key="2">
    <source>
        <dbReference type="EMBL" id="KAG2597760.1"/>
    </source>
</evidence>
<comment type="caution">
    <text evidence="2">The sequence shown here is derived from an EMBL/GenBank/DDBJ whole genome shotgun (WGS) entry which is preliminary data.</text>
</comment>
<proteinExistence type="predicted"/>
<reference evidence="2" key="1">
    <citation type="submission" date="2020-05" db="EMBL/GenBank/DDBJ databases">
        <title>WGS assembly of Panicum virgatum.</title>
        <authorList>
            <person name="Lovell J.T."/>
            <person name="Jenkins J."/>
            <person name="Shu S."/>
            <person name="Juenger T.E."/>
            <person name="Schmutz J."/>
        </authorList>
    </citation>
    <scope>NUCLEOTIDE SEQUENCE</scope>
    <source>
        <strain evidence="2">AP13</strain>
    </source>
</reference>
<feature type="compositionally biased region" description="Low complexity" evidence="1">
    <location>
        <begin position="44"/>
        <end position="56"/>
    </location>
</feature>
<feature type="region of interest" description="Disordered" evidence="1">
    <location>
        <begin position="1"/>
        <end position="120"/>
    </location>
</feature>
<protein>
    <submittedName>
        <fullName evidence="2">Uncharacterized protein</fullName>
    </submittedName>
</protein>
<feature type="compositionally biased region" description="Low complexity" evidence="1">
    <location>
        <begin position="1"/>
        <end position="13"/>
    </location>
</feature>
<feature type="compositionally biased region" description="Pro residues" evidence="1">
    <location>
        <begin position="90"/>
        <end position="99"/>
    </location>
</feature>
<dbReference type="Proteomes" id="UP000823388">
    <property type="component" value="Chromosome 5K"/>
</dbReference>
<feature type="compositionally biased region" description="Polar residues" evidence="1">
    <location>
        <begin position="102"/>
        <end position="115"/>
    </location>
</feature>
<dbReference type="EMBL" id="CM029045">
    <property type="protein sequence ID" value="KAG2597760.1"/>
    <property type="molecule type" value="Genomic_DNA"/>
</dbReference>
<organism evidence="2 3">
    <name type="scientific">Panicum virgatum</name>
    <name type="common">Blackwell switchgrass</name>
    <dbReference type="NCBI Taxonomy" id="38727"/>
    <lineage>
        <taxon>Eukaryota</taxon>
        <taxon>Viridiplantae</taxon>
        <taxon>Streptophyta</taxon>
        <taxon>Embryophyta</taxon>
        <taxon>Tracheophyta</taxon>
        <taxon>Spermatophyta</taxon>
        <taxon>Magnoliopsida</taxon>
        <taxon>Liliopsida</taxon>
        <taxon>Poales</taxon>
        <taxon>Poaceae</taxon>
        <taxon>PACMAD clade</taxon>
        <taxon>Panicoideae</taxon>
        <taxon>Panicodae</taxon>
        <taxon>Paniceae</taxon>
        <taxon>Panicinae</taxon>
        <taxon>Panicum</taxon>
        <taxon>Panicum sect. Hiantes</taxon>
    </lineage>
</organism>